<evidence type="ECO:0000256" key="4">
    <source>
        <dbReference type="ARBA" id="ARBA00022723"/>
    </source>
</evidence>
<dbReference type="PANTHER" id="PTHR33653">
    <property type="entry name" value="RIBONUCLEASE VAPC2"/>
    <property type="match status" value="1"/>
</dbReference>
<dbReference type="PANTHER" id="PTHR33653:SF1">
    <property type="entry name" value="RIBONUCLEASE VAPC2"/>
    <property type="match status" value="1"/>
</dbReference>
<name>A0ABU4VRR3_9ACTN</name>
<feature type="domain" description="PIN" evidence="9">
    <location>
        <begin position="4"/>
        <end position="121"/>
    </location>
</feature>
<keyword evidence="4 8" id="KW-0479">Metal-binding</keyword>
<evidence type="ECO:0000259" key="9">
    <source>
        <dbReference type="Pfam" id="PF01850"/>
    </source>
</evidence>
<keyword evidence="11" id="KW-1185">Reference proteome</keyword>
<comment type="caution">
    <text evidence="10">The sequence shown here is derived from an EMBL/GenBank/DDBJ whole genome shotgun (WGS) entry which is preliminary data.</text>
</comment>
<reference evidence="10 11" key="1">
    <citation type="submission" date="2023-11" db="EMBL/GenBank/DDBJ databases">
        <authorList>
            <person name="Xu M."/>
            <person name="Jiang T."/>
        </authorList>
    </citation>
    <scope>NUCLEOTIDE SEQUENCE [LARGE SCALE GENOMIC DNA]</scope>
    <source>
        <strain evidence="10 11">SD</strain>
    </source>
</reference>
<evidence type="ECO:0000256" key="5">
    <source>
        <dbReference type="ARBA" id="ARBA00022801"/>
    </source>
</evidence>
<keyword evidence="5 8" id="KW-0378">Hydrolase</keyword>
<evidence type="ECO:0000256" key="2">
    <source>
        <dbReference type="ARBA" id="ARBA00022649"/>
    </source>
</evidence>
<dbReference type="Gene3D" id="3.40.50.1010">
    <property type="entry name" value="5'-nuclease"/>
    <property type="match status" value="1"/>
</dbReference>
<dbReference type="EMBL" id="JAXAVX010000021">
    <property type="protein sequence ID" value="MDX8153799.1"/>
    <property type="molecule type" value="Genomic_DNA"/>
</dbReference>
<dbReference type="InterPro" id="IPR029060">
    <property type="entry name" value="PIN-like_dom_sf"/>
</dbReference>
<keyword evidence="6 8" id="KW-0460">Magnesium</keyword>
<dbReference type="HAMAP" id="MF_00265">
    <property type="entry name" value="VapC_Nob1"/>
    <property type="match status" value="1"/>
</dbReference>
<keyword evidence="8" id="KW-0800">Toxin</keyword>
<dbReference type="Pfam" id="PF01850">
    <property type="entry name" value="PIN"/>
    <property type="match status" value="1"/>
</dbReference>
<comment type="similarity">
    <text evidence="7 8">Belongs to the PINc/VapC protein family.</text>
</comment>
<proteinExistence type="inferred from homology"/>
<accession>A0ABU4VRR3</accession>
<keyword evidence="3 8" id="KW-0540">Nuclease</keyword>
<dbReference type="Proteomes" id="UP001277761">
    <property type="component" value="Unassembled WGS sequence"/>
</dbReference>
<evidence type="ECO:0000313" key="11">
    <source>
        <dbReference type="Proteomes" id="UP001277761"/>
    </source>
</evidence>
<keyword evidence="2 8" id="KW-1277">Toxin-antitoxin system</keyword>
<dbReference type="InterPro" id="IPR022907">
    <property type="entry name" value="VapC_family"/>
</dbReference>
<evidence type="ECO:0000313" key="10">
    <source>
        <dbReference type="EMBL" id="MDX8153799.1"/>
    </source>
</evidence>
<organism evidence="10 11">
    <name type="scientific">Patulibacter brassicae</name>
    <dbReference type="NCBI Taxonomy" id="1705717"/>
    <lineage>
        <taxon>Bacteria</taxon>
        <taxon>Bacillati</taxon>
        <taxon>Actinomycetota</taxon>
        <taxon>Thermoleophilia</taxon>
        <taxon>Solirubrobacterales</taxon>
        <taxon>Patulibacteraceae</taxon>
        <taxon>Patulibacter</taxon>
    </lineage>
</organism>
<sequence>MTALADTSVWVAAFRRRDDQLLAAAADGDVCVCPPDVLELLVGLPSPGAVRAWRRYLADLPSVALDEQVAGRAAEVVELLAGRAGGQHRATPAPDLLIAACAEVAGVPLLHDDRHFERIAAVTGQDVRRVPA</sequence>
<feature type="binding site" evidence="8">
    <location>
        <position position="6"/>
    </location>
    <ligand>
        <name>Mg(2+)</name>
        <dbReference type="ChEBI" id="CHEBI:18420"/>
    </ligand>
</feature>
<dbReference type="InterPro" id="IPR002716">
    <property type="entry name" value="PIN_dom"/>
</dbReference>
<dbReference type="InterPro" id="IPR050556">
    <property type="entry name" value="Type_II_TA_system_RNase"/>
</dbReference>
<evidence type="ECO:0000256" key="6">
    <source>
        <dbReference type="ARBA" id="ARBA00022842"/>
    </source>
</evidence>
<evidence type="ECO:0000256" key="3">
    <source>
        <dbReference type="ARBA" id="ARBA00022722"/>
    </source>
</evidence>
<dbReference type="SUPFAM" id="SSF88723">
    <property type="entry name" value="PIN domain-like"/>
    <property type="match status" value="1"/>
</dbReference>
<dbReference type="RefSeq" id="WP_319955948.1">
    <property type="nucleotide sequence ID" value="NZ_JAXAVX010000021.1"/>
</dbReference>
<feature type="binding site" evidence="8">
    <location>
        <position position="95"/>
    </location>
    <ligand>
        <name>Mg(2+)</name>
        <dbReference type="ChEBI" id="CHEBI:18420"/>
    </ligand>
</feature>
<evidence type="ECO:0000256" key="8">
    <source>
        <dbReference type="HAMAP-Rule" id="MF_00265"/>
    </source>
</evidence>
<dbReference type="EC" id="3.1.-.-" evidence="8"/>
<evidence type="ECO:0000256" key="7">
    <source>
        <dbReference type="ARBA" id="ARBA00038093"/>
    </source>
</evidence>
<gene>
    <name evidence="8" type="primary">vapC</name>
    <name evidence="10" type="ORF">SK069_19535</name>
</gene>
<evidence type="ECO:0000256" key="1">
    <source>
        <dbReference type="ARBA" id="ARBA00001946"/>
    </source>
</evidence>
<protein>
    <recommendedName>
        <fullName evidence="8">Ribonuclease VapC</fullName>
        <shortName evidence="8">RNase VapC</shortName>
        <ecNumber evidence="8">3.1.-.-</ecNumber>
    </recommendedName>
    <alternativeName>
        <fullName evidence="8">Toxin VapC</fullName>
    </alternativeName>
</protein>
<comment type="cofactor">
    <cofactor evidence="1 8">
        <name>Mg(2+)</name>
        <dbReference type="ChEBI" id="CHEBI:18420"/>
    </cofactor>
</comment>
<comment type="function">
    <text evidence="8">Toxic component of a toxin-antitoxin (TA) system. An RNase.</text>
</comment>